<feature type="domain" description="Secretion system C-terminal sorting" evidence="3">
    <location>
        <begin position="331"/>
        <end position="398"/>
    </location>
</feature>
<gene>
    <name evidence="4" type="ORF">C1H87_00825</name>
</gene>
<name>A0A2K9PKF0_9FLAO</name>
<evidence type="ECO:0000259" key="3">
    <source>
        <dbReference type="Pfam" id="PF18962"/>
    </source>
</evidence>
<organism evidence="4 5">
    <name type="scientific">Flavivirga eckloniae</name>
    <dbReference type="NCBI Taxonomy" id="1803846"/>
    <lineage>
        <taxon>Bacteria</taxon>
        <taxon>Pseudomonadati</taxon>
        <taxon>Bacteroidota</taxon>
        <taxon>Flavobacteriia</taxon>
        <taxon>Flavobacteriales</taxon>
        <taxon>Flavobacteriaceae</taxon>
        <taxon>Flavivirga</taxon>
    </lineage>
</organism>
<dbReference type="AlphaFoldDB" id="A0A2K9PKF0"/>
<sequence>MKIKKPFFTKKIKTISILFFLILILHSIPAQVINTMGTLSESIPENNFQTHSLSVNSDGTRMFNDTTTSFIKSMSEIDNDNDNVENTVDLDDDNDGILDTAENSLGVDPSADTNMNGIPNYQDFYNNGSTTLPVCLDADLDGICDTLDPVFDFDGDGVPNHYDLDSDNDGIYDVIEAGGIPSSVNPGQANDTDGDSTNNSGVPNSANGGAGNTPIDTLSDGSFDFKNTDSDVDGCSDANEAYGLSTADGGDTGVFGDDALLTVDPVTGIVTTVGSGIDYTITPLDGDTNNTTDYLEVGPDADGDGIPNACDELGVPLSIAQEEVTDSSILIYPTPASEYINIPSNNITIKRIEMVNSLGKRVLTTQKTNQIRVDQLQRGLYFIKLDTNKGKLVKKVIVE</sequence>
<keyword evidence="5" id="KW-1185">Reference proteome</keyword>
<protein>
    <recommendedName>
        <fullName evidence="3">Secretion system C-terminal sorting domain-containing protein</fullName>
    </recommendedName>
</protein>
<dbReference type="RefSeq" id="WP_102753998.1">
    <property type="nucleotide sequence ID" value="NZ_CP025791.1"/>
</dbReference>
<reference evidence="4 5" key="1">
    <citation type="submission" date="2018-01" db="EMBL/GenBank/DDBJ databases">
        <title>Complete genome sequence of Flavivirga eckloniae ECD14 isolated from seaweed Ecklonia cava.</title>
        <authorList>
            <person name="Lee J.H."/>
            <person name="Baik K.S."/>
            <person name="Seong C.N."/>
        </authorList>
    </citation>
    <scope>NUCLEOTIDE SEQUENCE [LARGE SCALE GENOMIC DNA]</scope>
    <source>
        <strain evidence="4 5">ECD14</strain>
    </source>
</reference>
<evidence type="ECO:0000256" key="2">
    <source>
        <dbReference type="SAM" id="MobiDB-lite"/>
    </source>
</evidence>
<feature type="region of interest" description="Disordered" evidence="2">
    <location>
        <begin position="175"/>
        <end position="224"/>
    </location>
</feature>
<dbReference type="EMBL" id="CP025791">
    <property type="protein sequence ID" value="AUP77338.1"/>
    <property type="molecule type" value="Genomic_DNA"/>
</dbReference>
<dbReference type="KEGG" id="fek:C1H87_00825"/>
<accession>A0A2K9PKF0</accession>
<dbReference type="NCBIfam" id="TIGR04183">
    <property type="entry name" value="Por_Secre_tail"/>
    <property type="match status" value="1"/>
</dbReference>
<evidence type="ECO:0000313" key="4">
    <source>
        <dbReference type="EMBL" id="AUP77338.1"/>
    </source>
</evidence>
<keyword evidence="1" id="KW-0732">Signal</keyword>
<proteinExistence type="predicted"/>
<dbReference type="InterPro" id="IPR026444">
    <property type="entry name" value="Secre_tail"/>
</dbReference>
<dbReference type="Pfam" id="PF18962">
    <property type="entry name" value="Por_Secre_tail"/>
    <property type="match status" value="1"/>
</dbReference>
<evidence type="ECO:0000313" key="5">
    <source>
        <dbReference type="Proteomes" id="UP000235826"/>
    </source>
</evidence>
<evidence type="ECO:0000256" key="1">
    <source>
        <dbReference type="ARBA" id="ARBA00022729"/>
    </source>
</evidence>
<dbReference type="OrthoDB" id="2582440at2"/>
<feature type="compositionally biased region" description="Polar residues" evidence="2">
    <location>
        <begin position="182"/>
        <end position="207"/>
    </location>
</feature>
<dbReference type="Proteomes" id="UP000235826">
    <property type="component" value="Chromosome"/>
</dbReference>